<dbReference type="GO" id="GO:0004672">
    <property type="term" value="F:protein kinase activity"/>
    <property type="evidence" value="ECO:0007669"/>
    <property type="project" value="InterPro"/>
</dbReference>
<protein>
    <recommendedName>
        <fullName evidence="3 15">Guanylate cyclase</fullName>
        <ecNumber evidence="3 15">4.6.1.2</ecNumber>
    </recommendedName>
</protein>
<keyword evidence="11" id="KW-0325">Glycoprotein</keyword>
<dbReference type="Proteomes" id="UP000478052">
    <property type="component" value="Unassembled WGS sequence"/>
</dbReference>
<dbReference type="InterPro" id="IPR011009">
    <property type="entry name" value="Kinase-like_dom_sf"/>
</dbReference>
<dbReference type="GO" id="GO:0005525">
    <property type="term" value="F:GTP binding"/>
    <property type="evidence" value="ECO:0007669"/>
    <property type="project" value="UniProtKB-KW"/>
</dbReference>
<dbReference type="Gene3D" id="6.10.250.780">
    <property type="match status" value="1"/>
</dbReference>
<dbReference type="SMART" id="SM00220">
    <property type="entry name" value="S_TKc"/>
    <property type="match status" value="1"/>
</dbReference>
<evidence type="ECO:0000256" key="15">
    <source>
        <dbReference type="RuleBase" id="RU003431"/>
    </source>
</evidence>
<gene>
    <name evidence="20" type="ORF">FWK35_00001467</name>
</gene>
<evidence type="ECO:0000256" key="5">
    <source>
        <dbReference type="ARBA" id="ARBA00022729"/>
    </source>
</evidence>
<evidence type="ECO:0000256" key="14">
    <source>
        <dbReference type="RuleBase" id="RU000405"/>
    </source>
</evidence>
<evidence type="ECO:0000256" key="10">
    <source>
        <dbReference type="ARBA" id="ARBA00023170"/>
    </source>
</evidence>
<evidence type="ECO:0000256" key="11">
    <source>
        <dbReference type="ARBA" id="ARBA00023180"/>
    </source>
</evidence>
<dbReference type="GO" id="GO:0004383">
    <property type="term" value="F:guanylate cyclase activity"/>
    <property type="evidence" value="ECO:0007669"/>
    <property type="project" value="UniProtKB-EC"/>
</dbReference>
<keyword evidence="5 17" id="KW-0732">Signal</keyword>
<evidence type="ECO:0000256" key="13">
    <source>
        <dbReference type="ARBA" id="ARBA00023293"/>
    </source>
</evidence>
<proteinExistence type="inferred from homology"/>
<dbReference type="GO" id="GO:0005886">
    <property type="term" value="C:plasma membrane"/>
    <property type="evidence" value="ECO:0007669"/>
    <property type="project" value="TreeGrafter"/>
</dbReference>
<dbReference type="InterPro" id="IPR001828">
    <property type="entry name" value="ANF_lig-bd_rcpt"/>
</dbReference>
<dbReference type="PROSITE" id="PS50125">
    <property type="entry name" value="GUANYLATE_CYCLASE_2"/>
    <property type="match status" value="1"/>
</dbReference>
<evidence type="ECO:0000259" key="19">
    <source>
        <dbReference type="PROSITE" id="PS50125"/>
    </source>
</evidence>
<evidence type="ECO:0000256" key="3">
    <source>
        <dbReference type="ARBA" id="ARBA00012202"/>
    </source>
</evidence>
<evidence type="ECO:0000256" key="1">
    <source>
        <dbReference type="ARBA" id="ARBA00001436"/>
    </source>
</evidence>
<dbReference type="PANTHER" id="PTHR11920:SF474">
    <property type="entry name" value="RECEPTOR-TYPE GUANYLATE CYCLASE GYC76C"/>
    <property type="match status" value="1"/>
</dbReference>
<dbReference type="Pfam" id="PF01094">
    <property type="entry name" value="ANF_receptor"/>
    <property type="match status" value="1"/>
</dbReference>
<dbReference type="Gene3D" id="3.40.50.2300">
    <property type="match status" value="2"/>
</dbReference>
<dbReference type="CDD" id="cd07302">
    <property type="entry name" value="CHD"/>
    <property type="match status" value="1"/>
</dbReference>
<keyword evidence="8" id="KW-0342">GTP-binding</keyword>
<keyword evidence="13 15" id="KW-0141">cGMP biosynthesis</keyword>
<evidence type="ECO:0000313" key="21">
    <source>
        <dbReference type="Proteomes" id="UP000478052"/>
    </source>
</evidence>
<evidence type="ECO:0000259" key="18">
    <source>
        <dbReference type="PROSITE" id="PS50011"/>
    </source>
</evidence>
<dbReference type="PROSITE" id="PS50011">
    <property type="entry name" value="PROTEIN_KINASE_DOM"/>
    <property type="match status" value="1"/>
</dbReference>
<dbReference type="GO" id="GO:0005524">
    <property type="term" value="F:ATP binding"/>
    <property type="evidence" value="ECO:0007669"/>
    <property type="project" value="InterPro"/>
</dbReference>
<dbReference type="SUPFAM" id="SSF53822">
    <property type="entry name" value="Periplasmic binding protein-like I"/>
    <property type="match status" value="1"/>
</dbReference>
<dbReference type="GO" id="GO:0035556">
    <property type="term" value="P:intracellular signal transduction"/>
    <property type="evidence" value="ECO:0007669"/>
    <property type="project" value="InterPro"/>
</dbReference>
<dbReference type="GO" id="GO:0007168">
    <property type="term" value="P:receptor guanylyl cyclase signaling pathway"/>
    <property type="evidence" value="ECO:0007669"/>
    <property type="project" value="TreeGrafter"/>
</dbReference>
<dbReference type="FunFam" id="1.10.510.10:FF:000545">
    <property type="entry name" value="Guanylate cyclase"/>
    <property type="match status" value="1"/>
</dbReference>
<evidence type="ECO:0000256" key="7">
    <source>
        <dbReference type="ARBA" id="ARBA00022989"/>
    </source>
</evidence>
<dbReference type="InterPro" id="IPR001054">
    <property type="entry name" value="A/G_cyclase"/>
</dbReference>
<evidence type="ECO:0000256" key="12">
    <source>
        <dbReference type="ARBA" id="ARBA00023239"/>
    </source>
</evidence>
<dbReference type="FunFam" id="3.30.70.1230:FF:000019">
    <property type="entry name" value="Guanylate cyclase"/>
    <property type="match status" value="1"/>
</dbReference>
<feature type="chain" id="PRO_5026227817" description="Guanylate cyclase" evidence="17">
    <location>
        <begin position="29"/>
        <end position="1402"/>
    </location>
</feature>
<feature type="domain" description="Protein kinase" evidence="18">
    <location>
        <begin position="650"/>
        <end position="949"/>
    </location>
</feature>
<dbReference type="InterPro" id="IPR000719">
    <property type="entry name" value="Prot_kinase_dom"/>
</dbReference>
<sequence length="1402" mass="158585">MRNGRPKAAVLILLLALFVLIGPPGTLADNTGSSSSAAAVANTADAYPSSTNTTAAPTADNVTTTALAAPSTILRNLTIGYLTAARGKLDNRQGLSISGALTLALEEIEDDPHLLPNVSLMLKWEDTHGETVHATKTITQMICDKVAVFFGPEGNTCYTEAIVAQAWNIPMISYVINGCENERRKNLYIAFWLTCAQAFFKQRRAAMCIQSEDSSRRDSIGIGKKCADYKASQVPTFARTEPPDTQITKSIISLLRYYNWKKFSIITEEPWKNVAESLKIQALQANMTINHFMTIVDPHQCCEQDQSCCNVGHWYSVVQETMVNTRIYVFLGVAKSLVDMMNTMHALQLFDNGDYMVIFADTKINTWKDSQQYLWRQRDSFDMSNCMEEKNFLKRARSLLVIVASPPSPEKYGVFTNKVSEYTSKEPFKFPTPNVFKNASYVKASTVHFVSIYAAYLYDSVMLYARTLDLLLRDRANGRELTGEMIDEVAYNGTLIIETLVKNITYQSITGATIKLDINGDSEGNYSVVALKSHDFQYHLNEGNFSCPYYMIPVAQFYHGELLEYKLNSPNLKIEWPGKSRPDDEPSCGFNNELCKKNDMEKSSIIVATVLGLTLFCAFVITLSIYRKWKIELEIEGLLWKIDPSDLLGYYNKDIVSSPSKLSLVSATSYESRCGLQVFATTGHYRNITVRIKELKFSKRKDISREQMKEMRLLRDLKHSNVNSFIGATIEPLRILIVTDYCAKGSLYDIIENEDIKLDKMFITSLVHDLIRGMIFIHNSPLGCHGNLKSSNCIVTSRWVLQVTDFGLHDLRQGAENDSIGEHEYFRNLLWKAPELLRNPNASIKGTQKADVYAFSIILHEIMCRRGPFGACGVEEPKEIIRLVKLGYDEVNGVPLRPSIHHLRDCEMAEDYVIQCITDCWDELPENRPDFGMIRARLKKMKDGKHKNIMDQMMDMMEKYANNLEDIVNQRTHEVYEEKQKTEDLLHRMLPAPVAKQLTLGHGIEPESYNSVTIYFSDIVGFTAMSAESTPLQVVNFLNDLYTLFDKIIKGYDVYKVETIGDAYMVVSGLPIRNGNRNSGEIASMSLNLLEAVKHHKIAHHPEATLKLRIGIHTGPVVAGVVGLTMPRYCLFGDTVNTASRMESNGEPLKIHISQQCKNALDELGGYIIKERGYVNMKGKGDVLTYWLEGTTEKAIKRRDVDLTESPPLFCGSKRHSPKLYNFGEHGSRRPSFAPRGNSFDQNAKDSQTILHEQRPTPLPHPLLEPRRKQMIHSTSMDPFPNKHISRVSSMIKRSCRSLEDSKLLNDQCTKEEHCEENVDETVVNGSLQYTPLLSIEDNKRWHSFEDISMEPHRKKLVSRNSIRSWLVGLFNGTATSCRTSEVSLRKTYSDRQQIVDKESVV</sequence>
<dbReference type="GO" id="GO:0001653">
    <property type="term" value="F:peptide receptor activity"/>
    <property type="evidence" value="ECO:0007669"/>
    <property type="project" value="TreeGrafter"/>
</dbReference>
<keyword evidence="7 16" id="KW-1133">Transmembrane helix</keyword>
<reference evidence="20 21" key="1">
    <citation type="submission" date="2019-08" db="EMBL/GenBank/DDBJ databases">
        <title>Whole genome of Aphis craccivora.</title>
        <authorList>
            <person name="Voronova N.V."/>
            <person name="Shulinski R.S."/>
            <person name="Bandarenka Y.V."/>
            <person name="Zhorov D.G."/>
            <person name="Warner D."/>
        </authorList>
    </citation>
    <scope>NUCLEOTIDE SEQUENCE [LARGE SCALE GENOMIC DNA]</scope>
    <source>
        <strain evidence="20">180601</strain>
        <tissue evidence="20">Whole Body</tissue>
    </source>
</reference>
<dbReference type="SMART" id="SM00044">
    <property type="entry name" value="CYCc"/>
    <property type="match status" value="1"/>
</dbReference>
<evidence type="ECO:0000256" key="17">
    <source>
        <dbReference type="SAM" id="SignalP"/>
    </source>
</evidence>
<feature type="signal peptide" evidence="17">
    <location>
        <begin position="1"/>
        <end position="28"/>
    </location>
</feature>
<dbReference type="PANTHER" id="PTHR11920">
    <property type="entry name" value="GUANYLYL CYCLASE"/>
    <property type="match status" value="1"/>
</dbReference>
<name>A0A6G0ZKN6_APHCR</name>
<evidence type="ECO:0000256" key="8">
    <source>
        <dbReference type="ARBA" id="ARBA00023134"/>
    </source>
</evidence>
<dbReference type="Gene3D" id="1.10.510.10">
    <property type="entry name" value="Transferase(Phosphotransferase) domain 1"/>
    <property type="match status" value="1"/>
</dbReference>
<keyword evidence="21" id="KW-1185">Reference proteome</keyword>
<evidence type="ECO:0000256" key="2">
    <source>
        <dbReference type="ARBA" id="ARBA00004479"/>
    </source>
</evidence>
<keyword evidence="12 14" id="KW-0456">Lyase</keyword>
<dbReference type="Gene3D" id="3.30.70.1230">
    <property type="entry name" value="Nucleotide cyclase"/>
    <property type="match status" value="1"/>
</dbReference>
<dbReference type="GO" id="GO:0004016">
    <property type="term" value="F:adenylate cyclase activity"/>
    <property type="evidence" value="ECO:0007669"/>
    <property type="project" value="TreeGrafter"/>
</dbReference>
<organism evidence="20 21">
    <name type="scientific">Aphis craccivora</name>
    <name type="common">Cowpea aphid</name>
    <dbReference type="NCBI Taxonomy" id="307492"/>
    <lineage>
        <taxon>Eukaryota</taxon>
        <taxon>Metazoa</taxon>
        <taxon>Ecdysozoa</taxon>
        <taxon>Arthropoda</taxon>
        <taxon>Hexapoda</taxon>
        <taxon>Insecta</taxon>
        <taxon>Pterygota</taxon>
        <taxon>Neoptera</taxon>
        <taxon>Paraneoptera</taxon>
        <taxon>Hemiptera</taxon>
        <taxon>Sternorrhyncha</taxon>
        <taxon>Aphidomorpha</taxon>
        <taxon>Aphidoidea</taxon>
        <taxon>Aphididae</taxon>
        <taxon>Aphidini</taxon>
        <taxon>Aphis</taxon>
        <taxon>Aphis</taxon>
    </lineage>
</organism>
<comment type="catalytic activity">
    <reaction evidence="1 15">
        <text>GTP = 3',5'-cyclic GMP + diphosphate</text>
        <dbReference type="Rhea" id="RHEA:13665"/>
        <dbReference type="ChEBI" id="CHEBI:33019"/>
        <dbReference type="ChEBI" id="CHEBI:37565"/>
        <dbReference type="ChEBI" id="CHEBI:57746"/>
        <dbReference type="EC" id="4.6.1.2"/>
    </reaction>
</comment>
<dbReference type="InterPro" id="IPR018297">
    <property type="entry name" value="A/G_cyclase_CS"/>
</dbReference>
<comment type="similarity">
    <text evidence="14">Belongs to the adenylyl cyclase class-4/guanylyl cyclase family.</text>
</comment>
<evidence type="ECO:0000256" key="6">
    <source>
        <dbReference type="ARBA" id="ARBA00022741"/>
    </source>
</evidence>
<dbReference type="OrthoDB" id="5984008at2759"/>
<comment type="subcellular location">
    <subcellularLocation>
        <location evidence="2">Membrane</location>
        <topology evidence="2">Single-pass type I membrane protein</topology>
    </subcellularLocation>
</comment>
<dbReference type="Pfam" id="PF07714">
    <property type="entry name" value="PK_Tyr_Ser-Thr"/>
    <property type="match status" value="1"/>
</dbReference>
<evidence type="ECO:0000256" key="16">
    <source>
        <dbReference type="SAM" id="Phobius"/>
    </source>
</evidence>
<dbReference type="SUPFAM" id="SSF55073">
    <property type="entry name" value="Nucleotide cyclase"/>
    <property type="match status" value="1"/>
</dbReference>
<keyword evidence="9 16" id="KW-0472">Membrane</keyword>
<dbReference type="EMBL" id="VUJU01000253">
    <property type="protein sequence ID" value="KAF0771798.1"/>
    <property type="molecule type" value="Genomic_DNA"/>
</dbReference>
<dbReference type="InterPro" id="IPR050401">
    <property type="entry name" value="Cyclic_nucleotide_synthase"/>
</dbReference>
<dbReference type="SUPFAM" id="SSF56112">
    <property type="entry name" value="Protein kinase-like (PK-like)"/>
    <property type="match status" value="1"/>
</dbReference>
<keyword evidence="10 20" id="KW-0675">Receptor</keyword>
<keyword evidence="6" id="KW-0547">Nucleotide-binding</keyword>
<feature type="domain" description="Guanylate cyclase" evidence="19">
    <location>
        <begin position="1013"/>
        <end position="1143"/>
    </location>
</feature>
<accession>A0A6G0ZKN6</accession>
<dbReference type="EC" id="4.6.1.2" evidence="3 15"/>
<comment type="caution">
    <text evidence="20">The sequence shown here is derived from an EMBL/GenBank/DDBJ whole genome shotgun (WGS) entry which is preliminary data.</text>
</comment>
<evidence type="ECO:0000256" key="9">
    <source>
        <dbReference type="ARBA" id="ARBA00023136"/>
    </source>
</evidence>
<keyword evidence="4 16" id="KW-0812">Transmembrane</keyword>
<dbReference type="PROSITE" id="PS00452">
    <property type="entry name" value="GUANYLATE_CYCLASE_1"/>
    <property type="match status" value="1"/>
</dbReference>
<evidence type="ECO:0000256" key="4">
    <source>
        <dbReference type="ARBA" id="ARBA00022692"/>
    </source>
</evidence>
<dbReference type="InterPro" id="IPR028082">
    <property type="entry name" value="Peripla_BP_I"/>
</dbReference>
<dbReference type="InterPro" id="IPR029787">
    <property type="entry name" value="Nucleotide_cyclase"/>
</dbReference>
<evidence type="ECO:0000313" key="20">
    <source>
        <dbReference type="EMBL" id="KAF0771798.1"/>
    </source>
</evidence>
<dbReference type="Pfam" id="PF00211">
    <property type="entry name" value="Guanylate_cyc"/>
    <property type="match status" value="1"/>
</dbReference>
<feature type="transmembrane region" description="Helical" evidence="16">
    <location>
        <begin position="605"/>
        <end position="626"/>
    </location>
</feature>
<dbReference type="InterPro" id="IPR001245">
    <property type="entry name" value="Ser-Thr/Tyr_kinase_cat_dom"/>
</dbReference>